<gene>
    <name evidence="1" type="ORF">EYC82_15660</name>
</gene>
<evidence type="ECO:0000313" key="1">
    <source>
        <dbReference type="EMBL" id="MCX2978803.1"/>
    </source>
</evidence>
<reference evidence="1" key="1">
    <citation type="submission" date="2019-02" db="EMBL/GenBank/DDBJ databases">
        <authorList>
            <person name="Li S.-H."/>
        </authorList>
    </citation>
    <scope>NUCLEOTIDE SEQUENCE</scope>
    <source>
        <strain evidence="1">IMCC11814</strain>
    </source>
</reference>
<keyword evidence="2" id="KW-1185">Reference proteome</keyword>
<organism evidence="1 2">
    <name type="scientific">Candidatus Marimicrobium litorale</name>
    <dbReference type="NCBI Taxonomy" id="2518991"/>
    <lineage>
        <taxon>Bacteria</taxon>
        <taxon>Pseudomonadati</taxon>
        <taxon>Pseudomonadota</taxon>
        <taxon>Gammaproteobacteria</taxon>
        <taxon>Cellvibrionales</taxon>
        <taxon>Halieaceae</taxon>
        <taxon>Marimicrobium</taxon>
    </lineage>
</organism>
<comment type="caution">
    <text evidence="1">The sequence shown here is derived from an EMBL/GenBank/DDBJ whole genome shotgun (WGS) entry which is preliminary data.</text>
</comment>
<accession>A0ABT3T944</accession>
<dbReference type="RefSeq" id="WP_279250493.1">
    <property type="nucleotide sequence ID" value="NZ_SHNO01000001.1"/>
</dbReference>
<sequence>MHVSGEPLDFCVDQNSDELIDGLIHGDELDRADVAIPHKVVEDLKAKTDNMLLIGGAGRCYKSRRHGGFVYGETRSHKAL</sequence>
<dbReference type="Proteomes" id="UP001143304">
    <property type="component" value="Unassembled WGS sequence"/>
</dbReference>
<proteinExistence type="predicted"/>
<name>A0ABT3T944_9GAMM</name>
<evidence type="ECO:0000313" key="2">
    <source>
        <dbReference type="Proteomes" id="UP001143304"/>
    </source>
</evidence>
<dbReference type="EMBL" id="SHNO01000001">
    <property type="protein sequence ID" value="MCX2978803.1"/>
    <property type="molecule type" value="Genomic_DNA"/>
</dbReference>
<protein>
    <submittedName>
        <fullName evidence="1">Uncharacterized protein</fullName>
    </submittedName>
</protein>